<sequence>MQVMQFMLPAPQENTFMTKSQSYAMKTRQRWKKHNPWQVLFNHTYHTDGQAAKLIQITSLTKIMQSLS</sequence>
<gene>
    <name evidence="1" type="ORF">CUN85_07935</name>
</gene>
<dbReference type="Proteomes" id="UP000297295">
    <property type="component" value="Unassembled WGS sequence"/>
</dbReference>
<name>A0A4E0PUR3_9EURY</name>
<accession>A0A4E0PUR3</accession>
<evidence type="ECO:0000313" key="1">
    <source>
        <dbReference type="EMBL" id="TGC08953.1"/>
    </source>
</evidence>
<evidence type="ECO:0000313" key="2">
    <source>
        <dbReference type="Proteomes" id="UP000297295"/>
    </source>
</evidence>
<dbReference type="AlphaFoldDB" id="A0A4E0PUR3"/>
<keyword evidence="2" id="KW-1185">Reference proteome</keyword>
<organism evidence="1 2">
    <name type="scientific">Methanolobus halotolerans</name>
    <dbReference type="NCBI Taxonomy" id="2052935"/>
    <lineage>
        <taxon>Archaea</taxon>
        <taxon>Methanobacteriati</taxon>
        <taxon>Methanobacteriota</taxon>
        <taxon>Stenosarchaea group</taxon>
        <taxon>Methanomicrobia</taxon>
        <taxon>Methanosarcinales</taxon>
        <taxon>Methanosarcinaceae</taxon>
        <taxon>Methanolobus</taxon>
    </lineage>
</organism>
<dbReference type="EMBL" id="PGGK01000007">
    <property type="protein sequence ID" value="TGC08953.1"/>
    <property type="molecule type" value="Genomic_DNA"/>
</dbReference>
<proteinExistence type="predicted"/>
<comment type="caution">
    <text evidence="1">The sequence shown here is derived from an EMBL/GenBank/DDBJ whole genome shotgun (WGS) entry which is preliminary data.</text>
</comment>
<protein>
    <submittedName>
        <fullName evidence="1">Uncharacterized protein</fullName>
    </submittedName>
</protein>
<reference evidence="1 2" key="1">
    <citation type="submission" date="2017-11" db="EMBL/GenBank/DDBJ databases">
        <title>Isolation and Characterization of Methanogenic Archaea from Saline Meromictic Lake at Siberia.</title>
        <authorList>
            <person name="Shen Y."/>
            <person name="Huang H.-H."/>
            <person name="Lai M.-C."/>
            <person name="Chen S.-C."/>
        </authorList>
    </citation>
    <scope>NUCLEOTIDE SEQUENCE [LARGE SCALE GENOMIC DNA]</scope>
    <source>
        <strain evidence="1 2">SY-01</strain>
    </source>
</reference>